<keyword evidence="10 13" id="KW-0472">Membrane</keyword>
<dbReference type="NCBIfam" id="NF005162">
    <property type="entry name" value="PRK06638.1-1"/>
    <property type="match status" value="1"/>
</dbReference>
<gene>
    <name evidence="14" type="primary">nuoJ</name>
    <name evidence="14" type="ORF">G7Y82_07615</name>
</gene>
<comment type="subunit">
    <text evidence="11">Composed of 13 different subunits. Subunits NuoA, H, J, K, L, M, N constitute the membrane sector of the complex.</text>
</comment>
<evidence type="ECO:0000256" key="9">
    <source>
        <dbReference type="ARBA" id="ARBA00023027"/>
    </source>
</evidence>
<dbReference type="PANTHER" id="PTHR33269:SF17">
    <property type="entry name" value="NADH-UBIQUINONE OXIDOREDUCTASE CHAIN 6"/>
    <property type="match status" value="1"/>
</dbReference>
<evidence type="ECO:0000256" key="6">
    <source>
        <dbReference type="ARBA" id="ARBA00022719"/>
    </source>
</evidence>
<evidence type="ECO:0000313" key="14">
    <source>
        <dbReference type="EMBL" id="NKF22181.1"/>
    </source>
</evidence>
<evidence type="ECO:0000256" key="8">
    <source>
        <dbReference type="ARBA" id="ARBA00022989"/>
    </source>
</evidence>
<comment type="catalytic activity">
    <reaction evidence="12 13">
        <text>a quinone + NADH + 5 H(+)(in) = a quinol + NAD(+) + 4 H(+)(out)</text>
        <dbReference type="Rhea" id="RHEA:57888"/>
        <dbReference type="ChEBI" id="CHEBI:15378"/>
        <dbReference type="ChEBI" id="CHEBI:24646"/>
        <dbReference type="ChEBI" id="CHEBI:57540"/>
        <dbReference type="ChEBI" id="CHEBI:57945"/>
        <dbReference type="ChEBI" id="CHEBI:132124"/>
    </reaction>
</comment>
<dbReference type="InterPro" id="IPR001457">
    <property type="entry name" value="NADH_UbQ/plastoQ_OxRdtase_su6"/>
</dbReference>
<dbReference type="GO" id="GO:0005886">
    <property type="term" value="C:plasma membrane"/>
    <property type="evidence" value="ECO:0007669"/>
    <property type="project" value="UniProtKB-SubCell"/>
</dbReference>
<dbReference type="FunFam" id="1.20.120.1200:FF:000001">
    <property type="entry name" value="NADH-quinone oxidoreductase subunit J"/>
    <property type="match status" value="1"/>
</dbReference>
<accession>A0A969W7L8</accession>
<feature type="transmembrane region" description="Helical" evidence="13">
    <location>
        <begin position="6"/>
        <end position="22"/>
    </location>
</feature>
<evidence type="ECO:0000256" key="3">
    <source>
        <dbReference type="ARBA" id="ARBA00019907"/>
    </source>
</evidence>
<dbReference type="GO" id="GO:0016491">
    <property type="term" value="F:oxidoreductase activity"/>
    <property type="evidence" value="ECO:0007669"/>
    <property type="project" value="UniProtKB-KW"/>
</dbReference>
<keyword evidence="7" id="KW-1278">Translocase</keyword>
<comment type="function">
    <text evidence="13">NDH-1 shuttles electrons from NADH, via FMN and iron-sulfur (Fe-S) centers, to quinones in the respiratory chain. Couples the redox reaction to proton translocation (for every two electrons transferred, four hydrogen ions are translocated across the cytoplasmic membrane), and thus conserves the redox energy in a proton gradient.</text>
</comment>
<evidence type="ECO:0000313" key="15">
    <source>
        <dbReference type="Proteomes" id="UP000653472"/>
    </source>
</evidence>
<evidence type="ECO:0000256" key="1">
    <source>
        <dbReference type="ARBA" id="ARBA00004651"/>
    </source>
</evidence>
<comment type="subcellular location">
    <subcellularLocation>
        <location evidence="1 13">Cell membrane</location>
        <topology evidence="1 13">Multi-pass membrane protein</topology>
    </subcellularLocation>
</comment>
<feature type="transmembrane region" description="Helical" evidence="13">
    <location>
        <begin position="138"/>
        <end position="159"/>
    </location>
</feature>
<dbReference type="EC" id="7.1.1.-" evidence="13"/>
<comment type="similarity">
    <text evidence="2 13">Belongs to the complex I subunit 6 family.</text>
</comment>
<keyword evidence="5 13" id="KW-0812">Transmembrane</keyword>
<evidence type="ECO:0000256" key="2">
    <source>
        <dbReference type="ARBA" id="ARBA00005698"/>
    </source>
</evidence>
<reference evidence="14" key="1">
    <citation type="submission" date="2020-03" db="EMBL/GenBank/DDBJ databases">
        <title>Solimonas marina sp. nov., isolated from deep seawater of the Pacific Ocean.</title>
        <authorList>
            <person name="Liu X."/>
            <person name="Lai Q."/>
            <person name="Sun F."/>
            <person name="Gai Y."/>
            <person name="Li G."/>
            <person name="Shao Z."/>
        </authorList>
    </citation>
    <scope>NUCLEOTIDE SEQUENCE</scope>
    <source>
        <strain evidence="14">C16B3</strain>
    </source>
</reference>
<keyword evidence="9 13" id="KW-0520">NAD</keyword>
<dbReference type="AlphaFoldDB" id="A0A969W7L8"/>
<dbReference type="GO" id="GO:0008137">
    <property type="term" value="F:NADH dehydrogenase (ubiquinone) activity"/>
    <property type="evidence" value="ECO:0007669"/>
    <property type="project" value="UniProtKB-UniRule"/>
</dbReference>
<evidence type="ECO:0000256" key="11">
    <source>
        <dbReference type="ARBA" id="ARBA00025811"/>
    </source>
</evidence>
<comment type="caution">
    <text evidence="14">The sequence shown here is derived from an EMBL/GenBank/DDBJ whole genome shotgun (WGS) entry which is preliminary data.</text>
</comment>
<keyword evidence="8 13" id="KW-1133">Transmembrane helix</keyword>
<organism evidence="14 15">
    <name type="scientific">Solimonas marina</name>
    <dbReference type="NCBI Taxonomy" id="2714601"/>
    <lineage>
        <taxon>Bacteria</taxon>
        <taxon>Pseudomonadati</taxon>
        <taxon>Pseudomonadota</taxon>
        <taxon>Gammaproteobacteria</taxon>
        <taxon>Nevskiales</taxon>
        <taxon>Nevskiaceae</taxon>
        <taxon>Solimonas</taxon>
    </lineage>
</organism>
<comment type="caution">
    <text evidence="13">Lacks conserved residue(s) required for the propagation of feature annotation.</text>
</comment>
<keyword evidence="15" id="KW-1185">Reference proteome</keyword>
<dbReference type="PANTHER" id="PTHR33269">
    <property type="entry name" value="NADH-UBIQUINONE OXIDOREDUCTASE CHAIN 6"/>
    <property type="match status" value="1"/>
</dbReference>
<evidence type="ECO:0000256" key="4">
    <source>
        <dbReference type="ARBA" id="ARBA00022475"/>
    </source>
</evidence>
<evidence type="ECO:0000256" key="7">
    <source>
        <dbReference type="ARBA" id="ARBA00022967"/>
    </source>
</evidence>
<evidence type="ECO:0000256" key="10">
    <source>
        <dbReference type="ARBA" id="ARBA00023136"/>
    </source>
</evidence>
<dbReference type="Proteomes" id="UP000653472">
    <property type="component" value="Unassembled WGS sequence"/>
</dbReference>
<dbReference type="InterPro" id="IPR042106">
    <property type="entry name" value="Nuo/plastoQ_OxRdtase_6_NuoJ"/>
</dbReference>
<dbReference type="GO" id="GO:0048038">
    <property type="term" value="F:quinone binding"/>
    <property type="evidence" value="ECO:0007669"/>
    <property type="project" value="UniProtKB-UniRule"/>
</dbReference>
<name>A0A969W7L8_9GAMM</name>
<sequence>MTFFFYLAAAVAVISTLFVIFGRNPVHALLNLVVSLLAVAGLFFMLGAPFAGALEVIVYAGAIMVLFVFVVMMLNLGKEIEDQERRWLTPKVWFAPAVLSVLLLGGLLDVLLTGGQTHAAATTTIDAKQVGVHLFGPYLLAVELGSMLLLAALVAAYHLGRHD</sequence>
<dbReference type="Gene3D" id="1.20.120.1200">
    <property type="entry name" value="NADH-ubiquinone/plastoquinone oxidoreductase chain 6, subunit NuoJ"/>
    <property type="match status" value="1"/>
</dbReference>
<feature type="transmembrane region" description="Helical" evidence="13">
    <location>
        <begin position="56"/>
        <end position="76"/>
    </location>
</feature>
<keyword evidence="6 13" id="KW-0874">Quinone</keyword>
<feature type="transmembrane region" description="Helical" evidence="13">
    <location>
        <begin position="29"/>
        <end position="50"/>
    </location>
</feature>
<keyword evidence="4 13" id="KW-1003">Cell membrane</keyword>
<dbReference type="RefSeq" id="WP_168147426.1">
    <property type="nucleotide sequence ID" value="NZ_JAAVXB010000003.1"/>
</dbReference>
<dbReference type="EMBL" id="JAAVXB010000003">
    <property type="protein sequence ID" value="NKF22181.1"/>
    <property type="molecule type" value="Genomic_DNA"/>
</dbReference>
<dbReference type="Pfam" id="PF00499">
    <property type="entry name" value="Oxidored_q3"/>
    <property type="match status" value="1"/>
</dbReference>
<evidence type="ECO:0000256" key="5">
    <source>
        <dbReference type="ARBA" id="ARBA00022692"/>
    </source>
</evidence>
<proteinExistence type="inferred from homology"/>
<protein>
    <recommendedName>
        <fullName evidence="3 13">NADH-quinone oxidoreductase subunit J</fullName>
        <ecNumber evidence="13">7.1.1.-</ecNumber>
    </recommendedName>
</protein>
<keyword evidence="14" id="KW-0560">Oxidoreductase</keyword>
<evidence type="ECO:0000256" key="12">
    <source>
        <dbReference type="ARBA" id="ARBA00047712"/>
    </source>
</evidence>
<evidence type="ECO:0000256" key="13">
    <source>
        <dbReference type="RuleBase" id="RU004429"/>
    </source>
</evidence>